<name>R4V338_COPFO</name>
<organism evidence="1">
    <name type="scientific">Coptotermes formosanus</name>
    <name type="common">Formosan subterranean termite</name>
    <dbReference type="NCBI Taxonomy" id="36987"/>
    <lineage>
        <taxon>Eukaryota</taxon>
        <taxon>Metazoa</taxon>
        <taxon>Ecdysozoa</taxon>
        <taxon>Arthropoda</taxon>
        <taxon>Hexapoda</taxon>
        <taxon>Insecta</taxon>
        <taxon>Pterygota</taxon>
        <taxon>Neoptera</taxon>
        <taxon>Polyneoptera</taxon>
        <taxon>Dictyoptera</taxon>
        <taxon>Blattodea</taxon>
        <taxon>Blattoidea</taxon>
        <taxon>Termitoidae</taxon>
        <taxon>Rhinotermitidae</taxon>
        <taxon>Coptotermes</taxon>
    </lineage>
</organism>
<protein>
    <submittedName>
        <fullName evidence="1">Uncharacterized protein</fullName>
    </submittedName>
</protein>
<reference evidence="1" key="1">
    <citation type="submission" date="2013-02" db="EMBL/GenBank/DDBJ databases">
        <title>Immune-Related transcriptome of Coptotermes formosanus Shiraki workers: the defense mechanism.</title>
        <authorList>
            <person name="Hussain A."/>
            <person name="Li Y.F."/>
            <person name="Wen S.Y."/>
        </authorList>
    </citation>
    <scope>NUCLEOTIDE SEQUENCE</scope>
</reference>
<dbReference type="EMBL" id="KC632384">
    <property type="protein sequence ID" value="AGM32198.1"/>
    <property type="molecule type" value="mRNA"/>
</dbReference>
<proteinExistence type="evidence at transcript level"/>
<accession>R4V338</accession>
<evidence type="ECO:0000313" key="1">
    <source>
        <dbReference type="EMBL" id="AGM32198.1"/>
    </source>
</evidence>
<sequence>MSIFNGNVFPAFHFGLDRLVCIIAAFKIFCLNDFINHFLPCSTTFADSMSFLLLPYSFELVNHYENAIKLVLQNFHFSTAELSHLSDSVLFDLFSLSDLRLNDENQIFRFVLQLIEESIFRVFLAKYANSHLFHLSIFENFSN</sequence>
<dbReference type="AlphaFoldDB" id="R4V338"/>